<sequence length="60" mass="6900">QRRLQTEGSIQGLRRHVDKLDQLLGNSSKDSYYLSDQEALSKHGNVIDQKQRSTEPFLLT</sequence>
<feature type="non-terminal residue" evidence="1">
    <location>
        <position position="1"/>
    </location>
</feature>
<keyword evidence="2" id="KW-1185">Reference proteome</keyword>
<proteinExistence type="predicted"/>
<gene>
    <name evidence="1" type="ORF">M9458_010965</name>
</gene>
<dbReference type="Proteomes" id="UP001529510">
    <property type="component" value="Unassembled WGS sequence"/>
</dbReference>
<dbReference type="EMBL" id="JAMKFB020000005">
    <property type="protein sequence ID" value="KAL0192669.1"/>
    <property type="molecule type" value="Genomic_DNA"/>
</dbReference>
<evidence type="ECO:0000313" key="1">
    <source>
        <dbReference type="EMBL" id="KAL0192669.1"/>
    </source>
</evidence>
<organism evidence="1 2">
    <name type="scientific">Cirrhinus mrigala</name>
    <name type="common">Mrigala</name>
    <dbReference type="NCBI Taxonomy" id="683832"/>
    <lineage>
        <taxon>Eukaryota</taxon>
        <taxon>Metazoa</taxon>
        <taxon>Chordata</taxon>
        <taxon>Craniata</taxon>
        <taxon>Vertebrata</taxon>
        <taxon>Euteleostomi</taxon>
        <taxon>Actinopterygii</taxon>
        <taxon>Neopterygii</taxon>
        <taxon>Teleostei</taxon>
        <taxon>Ostariophysi</taxon>
        <taxon>Cypriniformes</taxon>
        <taxon>Cyprinidae</taxon>
        <taxon>Labeoninae</taxon>
        <taxon>Labeonini</taxon>
        <taxon>Cirrhinus</taxon>
    </lineage>
</organism>
<accession>A0ABD0R2P1</accession>
<evidence type="ECO:0000313" key="2">
    <source>
        <dbReference type="Proteomes" id="UP001529510"/>
    </source>
</evidence>
<dbReference type="AlphaFoldDB" id="A0ABD0R2P1"/>
<reference evidence="1 2" key="1">
    <citation type="submission" date="2024-05" db="EMBL/GenBank/DDBJ databases">
        <title>Genome sequencing and assembly of Indian major carp, Cirrhinus mrigala (Hamilton, 1822).</title>
        <authorList>
            <person name="Mohindra V."/>
            <person name="Chowdhury L.M."/>
            <person name="Lal K."/>
            <person name="Jena J.K."/>
        </authorList>
    </citation>
    <scope>NUCLEOTIDE SEQUENCE [LARGE SCALE GENOMIC DNA]</scope>
    <source>
        <strain evidence="1">CM1030</strain>
        <tissue evidence="1">Blood</tissue>
    </source>
</reference>
<name>A0ABD0R2P1_CIRMR</name>
<protein>
    <submittedName>
        <fullName evidence="1">Uncharacterized protein</fullName>
    </submittedName>
</protein>
<comment type="caution">
    <text evidence="1">The sequence shown here is derived from an EMBL/GenBank/DDBJ whole genome shotgun (WGS) entry which is preliminary data.</text>
</comment>